<proteinExistence type="predicted"/>
<dbReference type="Proteomes" id="UP000032737">
    <property type="component" value="Chromosome"/>
</dbReference>
<dbReference type="Pfam" id="PF11728">
    <property type="entry name" value="ArAE_1_C"/>
    <property type="match status" value="1"/>
</dbReference>
<accession>U4KRA2</accession>
<dbReference type="InterPro" id="IPR038323">
    <property type="entry name" value="ArAE_1_C_sf"/>
</dbReference>
<evidence type="ECO:0000256" key="5">
    <source>
        <dbReference type="ARBA" id="ARBA00023136"/>
    </source>
</evidence>
<evidence type="ECO:0000313" key="9">
    <source>
        <dbReference type="Proteomes" id="UP000032737"/>
    </source>
</evidence>
<keyword evidence="4 6" id="KW-1133">Transmembrane helix</keyword>
<dbReference type="PANTHER" id="PTHR40064">
    <property type="entry name" value="MEMBRANE PROTEIN-RELATED"/>
    <property type="match status" value="1"/>
</dbReference>
<feature type="transmembrane region" description="Helical" evidence="6">
    <location>
        <begin position="53"/>
        <end position="71"/>
    </location>
</feature>
<dbReference type="AlphaFoldDB" id="U4KRA2"/>
<evidence type="ECO:0000259" key="7">
    <source>
        <dbReference type="Pfam" id="PF11728"/>
    </source>
</evidence>
<evidence type="ECO:0000256" key="4">
    <source>
        <dbReference type="ARBA" id="ARBA00022989"/>
    </source>
</evidence>
<evidence type="ECO:0000256" key="6">
    <source>
        <dbReference type="SAM" id="Phobius"/>
    </source>
</evidence>
<dbReference type="Gene3D" id="1.20.120.940">
    <property type="entry name" value="Putative aromatic acid exporter, C-terminal domain"/>
    <property type="match status" value="1"/>
</dbReference>
<reference evidence="8 9" key="1">
    <citation type="journal article" date="2013" name="J. Mol. Microbiol. Biotechnol.">
        <title>Analysis of the Complete Genomes of Acholeplasma brassicae , A. palmae and A. laidlawii and Their Comparison to the Obligate Parasites from ' Candidatus Phytoplasma'.</title>
        <authorList>
            <person name="Kube M."/>
            <person name="Siewert C."/>
            <person name="Migdoll A.M."/>
            <person name="Duduk B."/>
            <person name="Holz S."/>
            <person name="Rabus R."/>
            <person name="Seemuller E."/>
            <person name="Mitrovic J."/>
            <person name="Muller I."/>
            <person name="Buttner C."/>
            <person name="Reinhardt R."/>
        </authorList>
    </citation>
    <scope>NUCLEOTIDE SEQUENCE [LARGE SCALE GENOMIC DNA]</scope>
    <source>
        <strain evidence="9">0502</strain>
    </source>
</reference>
<evidence type="ECO:0000313" key="8">
    <source>
        <dbReference type="EMBL" id="CCV65573.1"/>
    </source>
</evidence>
<keyword evidence="9" id="KW-1185">Reference proteome</keyword>
<dbReference type="InterPro" id="IPR052984">
    <property type="entry name" value="UPF0421"/>
</dbReference>
<gene>
    <name evidence="8" type="ORF">BN85305520</name>
</gene>
<feature type="domain" description="Putative aromatic acid exporter C-terminal" evidence="7">
    <location>
        <begin position="145"/>
        <end position="296"/>
    </location>
</feature>
<feature type="transmembrane region" description="Helical" evidence="6">
    <location>
        <begin position="16"/>
        <end position="41"/>
    </location>
</feature>
<dbReference type="OrthoDB" id="357521at2"/>
<sequence>MNKQVIWFIKMSLGSVLSILIALFFNLSYAITAGVVSILSLEQTKKKSLEVAYKRIVISLFGLIVSSILYAVFNYEWVSLFLSIVLIVSFGLFFKLREGIVVSVVLISHAFVEKSLSYQTNALFILLIGVFVALVLNLFMPNNEERLKKEIKAIDEMVRVLINHLIDNVALSFELIEKTIEEALKDLTIDIENQFFSRGDYKIAYLQMRLSQVEHLKSIERLRLGANSKEAPIDHFLLQLKQNIGLENKATPLLEELRQLEQTYRQKELPKTREEFEQRAYMYLVIVELKSFLNQKIIFHQTFPKV</sequence>
<dbReference type="PANTHER" id="PTHR40064:SF1">
    <property type="entry name" value="MEMBRANE PROTEIN"/>
    <property type="match status" value="1"/>
</dbReference>
<dbReference type="HOGENOM" id="CLU_067525_0_0_14"/>
<dbReference type="RefSeq" id="WP_030004433.1">
    <property type="nucleotide sequence ID" value="NC_022549.1"/>
</dbReference>
<feature type="transmembrane region" description="Helical" evidence="6">
    <location>
        <begin position="122"/>
        <end position="140"/>
    </location>
</feature>
<evidence type="ECO:0000256" key="3">
    <source>
        <dbReference type="ARBA" id="ARBA00022692"/>
    </source>
</evidence>
<dbReference type="STRING" id="61635.BN85305520"/>
<comment type="subcellular location">
    <subcellularLocation>
        <location evidence="1">Cell membrane</location>
        <topology evidence="1">Multi-pass membrane protein</topology>
    </subcellularLocation>
</comment>
<name>U4KRA2_9MOLU</name>
<organism evidence="8 9">
    <name type="scientific">Acholeplasma brassicae</name>
    <dbReference type="NCBI Taxonomy" id="61635"/>
    <lineage>
        <taxon>Bacteria</taxon>
        <taxon>Bacillati</taxon>
        <taxon>Mycoplasmatota</taxon>
        <taxon>Mollicutes</taxon>
        <taxon>Acholeplasmatales</taxon>
        <taxon>Acholeplasmataceae</taxon>
        <taxon>Acholeplasma</taxon>
    </lineage>
</organism>
<protein>
    <submittedName>
        <fullName evidence="8">Putative membrane spanning protein</fullName>
    </submittedName>
</protein>
<evidence type="ECO:0000256" key="2">
    <source>
        <dbReference type="ARBA" id="ARBA00022475"/>
    </source>
</evidence>
<dbReference type="Pfam" id="PF06081">
    <property type="entry name" value="ArAE_1"/>
    <property type="match status" value="1"/>
</dbReference>
<feature type="transmembrane region" description="Helical" evidence="6">
    <location>
        <begin position="77"/>
        <end position="94"/>
    </location>
</feature>
<keyword evidence="3 6" id="KW-0812">Transmembrane</keyword>
<dbReference type="GO" id="GO:0005886">
    <property type="term" value="C:plasma membrane"/>
    <property type="evidence" value="ECO:0007669"/>
    <property type="project" value="UniProtKB-SubCell"/>
</dbReference>
<dbReference type="InterPro" id="IPR010343">
    <property type="entry name" value="ArAE_1"/>
</dbReference>
<keyword evidence="2" id="KW-1003">Cell membrane</keyword>
<evidence type="ECO:0000256" key="1">
    <source>
        <dbReference type="ARBA" id="ARBA00004651"/>
    </source>
</evidence>
<dbReference type="InterPro" id="IPR021062">
    <property type="entry name" value="ArAE_1_C"/>
</dbReference>
<keyword evidence="5 6" id="KW-0472">Membrane</keyword>
<dbReference type="EMBL" id="FO681348">
    <property type="protein sequence ID" value="CCV65573.1"/>
    <property type="molecule type" value="Genomic_DNA"/>
</dbReference>
<dbReference type="KEGG" id="abra:BN85305520"/>